<dbReference type="GO" id="GO:0005290">
    <property type="term" value="F:L-histidine transmembrane transporter activity"/>
    <property type="evidence" value="ECO:0007669"/>
    <property type="project" value="Ensembl"/>
</dbReference>
<keyword evidence="6" id="KW-0029">Amino-acid transport</keyword>
<dbReference type="NCBIfam" id="TIGR00906">
    <property type="entry name" value="2A0303"/>
    <property type="match status" value="1"/>
</dbReference>
<dbReference type="Pfam" id="PF13520">
    <property type="entry name" value="AA_permease_2"/>
    <property type="match status" value="1"/>
</dbReference>
<feature type="domain" description="Cationic amino acid transporter C-terminal" evidence="14">
    <location>
        <begin position="564"/>
        <end position="614"/>
    </location>
</feature>
<evidence type="ECO:0000256" key="6">
    <source>
        <dbReference type="ARBA" id="ARBA00022970"/>
    </source>
</evidence>
<keyword evidence="5 13" id="KW-0812">Transmembrane</keyword>
<feature type="transmembrane region" description="Helical" evidence="13">
    <location>
        <begin position="340"/>
        <end position="362"/>
    </location>
</feature>
<keyword evidence="7 13" id="KW-1133">Transmembrane helix</keyword>
<reference evidence="15" key="2">
    <citation type="submission" date="2025-09" db="UniProtKB">
        <authorList>
            <consortium name="Ensembl"/>
        </authorList>
    </citation>
    <scope>IDENTIFICATION</scope>
</reference>
<keyword evidence="9" id="KW-0325">Glycoprotein</keyword>
<comment type="similarity">
    <text evidence="2">Belongs to the amino acid-polyamine-organocation (APC) superfamily. Cationic amino acid transporter (CAT) (TC 2.A.3.3) family.</text>
</comment>
<evidence type="ECO:0000256" key="4">
    <source>
        <dbReference type="ARBA" id="ARBA00022475"/>
    </source>
</evidence>
<dbReference type="InterPro" id="IPR002293">
    <property type="entry name" value="AA/rel_permease1"/>
</dbReference>
<evidence type="ECO:0000256" key="8">
    <source>
        <dbReference type="ARBA" id="ARBA00023136"/>
    </source>
</evidence>
<evidence type="ECO:0000256" key="7">
    <source>
        <dbReference type="ARBA" id="ARBA00022989"/>
    </source>
</evidence>
<accession>A0A8C2QLB8</accession>
<dbReference type="GO" id="GO:0061459">
    <property type="term" value="F:L-arginine transmembrane transporter activity"/>
    <property type="evidence" value="ECO:0007669"/>
    <property type="project" value="Ensembl"/>
</dbReference>
<feature type="transmembrane region" description="Helical" evidence="13">
    <location>
        <begin position="591"/>
        <end position="612"/>
    </location>
</feature>
<evidence type="ECO:0000256" key="1">
    <source>
        <dbReference type="ARBA" id="ARBA00004651"/>
    </source>
</evidence>
<evidence type="ECO:0000256" key="11">
    <source>
        <dbReference type="ARBA" id="ARBA00034423"/>
    </source>
</evidence>
<name>A0A8C2QLB8_CRIGR</name>
<feature type="transmembrane region" description="Helical" evidence="13">
    <location>
        <begin position="533"/>
        <end position="554"/>
    </location>
</feature>
<evidence type="ECO:0000256" key="12">
    <source>
        <dbReference type="ARBA" id="ARBA00034450"/>
    </source>
</evidence>
<dbReference type="AlphaFoldDB" id="A0A8C2QLB8"/>
<evidence type="ECO:0000256" key="9">
    <source>
        <dbReference type="ARBA" id="ARBA00023180"/>
    </source>
</evidence>
<feature type="transmembrane region" description="Helical" evidence="13">
    <location>
        <begin position="44"/>
        <end position="65"/>
    </location>
</feature>
<dbReference type="FunFam" id="1.20.1740.10:FF:000009">
    <property type="entry name" value="Low affinity cationic amino acid transporter 2"/>
    <property type="match status" value="1"/>
</dbReference>
<dbReference type="Gene3D" id="1.20.1740.10">
    <property type="entry name" value="Amino acid/polyamine transporter I"/>
    <property type="match status" value="2"/>
</dbReference>
<comment type="catalytic activity">
    <reaction evidence="11">
        <text>L-arginine(in) = L-arginine(out)</text>
        <dbReference type="Rhea" id="RHEA:32143"/>
        <dbReference type="ChEBI" id="CHEBI:32682"/>
    </reaction>
</comment>
<organism evidence="15 16">
    <name type="scientific">Cricetulus griseus</name>
    <name type="common">Chinese hamster</name>
    <name type="synonym">Cricetulus barabensis griseus</name>
    <dbReference type="NCBI Taxonomy" id="10029"/>
    <lineage>
        <taxon>Eukaryota</taxon>
        <taxon>Metazoa</taxon>
        <taxon>Chordata</taxon>
        <taxon>Craniata</taxon>
        <taxon>Vertebrata</taxon>
        <taxon>Euteleostomi</taxon>
        <taxon>Mammalia</taxon>
        <taxon>Eutheria</taxon>
        <taxon>Euarchontoglires</taxon>
        <taxon>Glires</taxon>
        <taxon>Rodentia</taxon>
        <taxon>Myomorpha</taxon>
        <taxon>Muroidea</taxon>
        <taxon>Cricetidae</taxon>
        <taxon>Cricetinae</taxon>
        <taxon>Cricetulus</taxon>
    </lineage>
</organism>
<keyword evidence="3" id="KW-0813">Transport</keyword>
<evidence type="ECO:0000313" key="16">
    <source>
        <dbReference type="Proteomes" id="UP000694386"/>
    </source>
</evidence>
<reference evidence="15" key="1">
    <citation type="submission" date="2025-08" db="UniProtKB">
        <authorList>
            <consortium name="Ensembl"/>
        </authorList>
    </citation>
    <scope>IDENTIFICATION</scope>
</reference>
<protein>
    <submittedName>
        <fullName evidence="15">Solute carrier family 7 (cationic amino acid transporter, y+ system), member 1</fullName>
    </submittedName>
</protein>
<feature type="transmembrane region" description="Helical" evidence="13">
    <location>
        <begin position="173"/>
        <end position="190"/>
    </location>
</feature>
<feature type="transmembrane region" description="Helical" evidence="13">
    <location>
        <begin position="500"/>
        <end position="521"/>
    </location>
</feature>
<feature type="transmembrane region" description="Helical" evidence="13">
    <location>
        <begin position="199"/>
        <end position="217"/>
    </location>
</feature>
<dbReference type="PIRSF" id="PIRSF006060">
    <property type="entry name" value="AA_transporter"/>
    <property type="match status" value="1"/>
</dbReference>
<dbReference type="Pfam" id="PF13906">
    <property type="entry name" value="AA_permease_C"/>
    <property type="match status" value="1"/>
</dbReference>
<evidence type="ECO:0000259" key="14">
    <source>
        <dbReference type="Pfam" id="PF13906"/>
    </source>
</evidence>
<dbReference type="FunFam" id="1.20.1740.10:FF:000024">
    <property type="entry name" value="High affinity cationic amino acid transporter 1"/>
    <property type="match status" value="1"/>
</dbReference>
<evidence type="ECO:0000256" key="5">
    <source>
        <dbReference type="ARBA" id="ARBA00022692"/>
    </source>
</evidence>
<feature type="transmembrane region" description="Helical" evidence="13">
    <location>
        <begin position="392"/>
        <end position="411"/>
    </location>
</feature>
<feature type="transmembrane region" description="Helical" evidence="13">
    <location>
        <begin position="71"/>
        <end position="92"/>
    </location>
</feature>
<feature type="transmembrane region" description="Helical" evidence="13">
    <location>
        <begin position="256"/>
        <end position="279"/>
    </location>
</feature>
<dbReference type="GO" id="GO:0015189">
    <property type="term" value="F:L-lysine transmembrane transporter activity"/>
    <property type="evidence" value="ECO:0007669"/>
    <property type="project" value="Ensembl"/>
</dbReference>
<keyword evidence="8 13" id="KW-0472">Membrane</keyword>
<evidence type="ECO:0000256" key="2">
    <source>
        <dbReference type="ARBA" id="ARBA00008572"/>
    </source>
</evidence>
<feature type="transmembrane region" description="Helical" evidence="13">
    <location>
        <begin position="104"/>
        <end position="130"/>
    </location>
</feature>
<feature type="transmembrane region" description="Helical" evidence="13">
    <location>
        <begin position="417"/>
        <end position="436"/>
    </location>
</feature>
<evidence type="ECO:0000256" key="3">
    <source>
        <dbReference type="ARBA" id="ARBA00022448"/>
    </source>
</evidence>
<dbReference type="Proteomes" id="UP000694386">
    <property type="component" value="Unplaced"/>
</dbReference>
<sequence>MASLLSTMGCKNLLGLGQQMLRRKVVDCSREESRLSRCLNTFDLVALGVGSTLGAGVYVLAGAVAREDAGPAIVISFLIAALASVLAGLCYGEFGARVPKTGSAYLYSYVTVGELWAFITGWNLILSYIIGTSSVARAWSATFDELIGKPIGEFSRKHMALNAPGVLAQNPDILAVIIILILTGLLTLGVKESAMVNKIFTCINVLVLCFIMVSGFVKGSIKNWQLTEEDFLNRSSPLCGNNDTNVKHGEGGFMPFGFSGVLSGAATCFYAFVGFDCIATTGEEVKNPQKAIPVGIVASLLICFVAYFGVSAALTLMMPYSCLDTDSPLPGAFKYSGWEGAKYAVAVGSLCALSASLLGSMFPMPRVIYAMAEDGLLFKYLARVNKRTKTPVIATLTSGAIAAVMAFLFELKDLVDLMSIGTLLAYSLVAACVLVLRYQPEQPNLVYQMARTTDELDQVDQNELVSASDSQTGFLPVAEKFSLKTVLSPKNLEPSKFSGLIVNVSASLLAVLIIIVCIVAVLAREALAEGTLWAVFVMTGSVLLCMLVTGIIWRQPESKTKLSFKVPFVPILPILSIFVNVYLMMQLDQGTWVRFAVWMLIGFSIYFGYGLWHSEEASLATGQARTPDSNLDQCK</sequence>
<evidence type="ECO:0000313" key="15">
    <source>
        <dbReference type="Ensembl" id="ENSCGRP00001020151.1"/>
    </source>
</evidence>
<dbReference type="GO" id="GO:0000064">
    <property type="term" value="F:L-ornithine transmembrane transporter activity"/>
    <property type="evidence" value="ECO:0007669"/>
    <property type="project" value="Ensembl"/>
</dbReference>
<dbReference type="GO" id="GO:0042102">
    <property type="term" value="P:positive regulation of T cell proliferation"/>
    <property type="evidence" value="ECO:0007669"/>
    <property type="project" value="Ensembl"/>
</dbReference>
<dbReference type="InterPro" id="IPR029485">
    <property type="entry name" value="CAT_C"/>
</dbReference>
<evidence type="ECO:0000256" key="13">
    <source>
        <dbReference type="SAM" id="Phobius"/>
    </source>
</evidence>
<dbReference type="GO" id="GO:0001618">
    <property type="term" value="F:virus receptor activity"/>
    <property type="evidence" value="ECO:0007669"/>
    <property type="project" value="Ensembl"/>
</dbReference>
<dbReference type="GO" id="GO:0016324">
    <property type="term" value="C:apical plasma membrane"/>
    <property type="evidence" value="ECO:0007669"/>
    <property type="project" value="Ensembl"/>
</dbReference>
<dbReference type="GO" id="GO:0016323">
    <property type="term" value="C:basolateral plasma membrane"/>
    <property type="evidence" value="ECO:0007669"/>
    <property type="project" value="Ensembl"/>
</dbReference>
<comment type="catalytic activity">
    <reaction evidence="12">
        <text>L-ornithine(in) = L-ornithine(out)</text>
        <dbReference type="Rhea" id="RHEA:71199"/>
        <dbReference type="ChEBI" id="CHEBI:46911"/>
    </reaction>
</comment>
<dbReference type="GO" id="GO:0097638">
    <property type="term" value="P:L-arginine import across plasma membrane"/>
    <property type="evidence" value="ECO:0007669"/>
    <property type="project" value="TreeGrafter"/>
</dbReference>
<dbReference type="GO" id="GO:1903810">
    <property type="term" value="P:L-histidine import across plasma membrane"/>
    <property type="evidence" value="ECO:0007669"/>
    <property type="project" value="Ensembl"/>
</dbReference>
<evidence type="ECO:0000256" key="10">
    <source>
        <dbReference type="ARBA" id="ARBA00034422"/>
    </source>
</evidence>
<dbReference type="PANTHER" id="PTHR43243:SF28">
    <property type="entry name" value="HIGH AFFINITY CATIONIC AMINO ACID TRANSPORTER 1"/>
    <property type="match status" value="1"/>
</dbReference>
<gene>
    <name evidence="15" type="primary">Slc7a1</name>
</gene>
<comment type="subcellular location">
    <subcellularLocation>
        <location evidence="1">Cell membrane</location>
        <topology evidence="1">Multi-pass membrane protein</topology>
    </subcellularLocation>
</comment>
<dbReference type="GO" id="GO:0015819">
    <property type="term" value="P:lysine transport"/>
    <property type="evidence" value="ECO:0007669"/>
    <property type="project" value="Ensembl"/>
</dbReference>
<dbReference type="InterPro" id="IPR004755">
    <property type="entry name" value="Cat_AA_permease"/>
</dbReference>
<feature type="transmembrane region" description="Helical" evidence="13">
    <location>
        <begin position="291"/>
        <end position="320"/>
    </location>
</feature>
<dbReference type="Ensembl" id="ENSCGRT00001024395.1">
    <property type="protein sequence ID" value="ENSCGRP00001020151.1"/>
    <property type="gene ID" value="ENSCGRG00001019393.1"/>
</dbReference>
<proteinExistence type="inferred from homology"/>
<feature type="transmembrane region" description="Helical" evidence="13">
    <location>
        <begin position="566"/>
        <end position="585"/>
    </location>
</feature>
<keyword evidence="4" id="KW-1003">Cell membrane</keyword>
<comment type="catalytic activity">
    <reaction evidence="10">
        <text>L-lysine(in) = L-lysine(out)</text>
        <dbReference type="Rhea" id="RHEA:70935"/>
        <dbReference type="ChEBI" id="CHEBI:32551"/>
    </reaction>
</comment>
<dbReference type="GO" id="GO:0032991">
    <property type="term" value="C:protein-containing complex"/>
    <property type="evidence" value="ECO:0007669"/>
    <property type="project" value="Ensembl"/>
</dbReference>
<dbReference type="PANTHER" id="PTHR43243">
    <property type="entry name" value="INNER MEMBRANE TRANSPORTER YGJI-RELATED"/>
    <property type="match status" value="1"/>
</dbReference>